<dbReference type="AlphaFoldDB" id="A0A316G6E5"/>
<reference evidence="2 3" key="1">
    <citation type="submission" date="2018-05" db="EMBL/GenBank/DDBJ databases">
        <title>Genomic Encyclopedia of Type Strains, Phase IV (KMG-IV): sequencing the most valuable type-strain genomes for metagenomic binning, comparative biology and taxonomic classification.</title>
        <authorList>
            <person name="Goeker M."/>
        </authorList>
    </citation>
    <scope>NUCLEOTIDE SEQUENCE [LARGE SCALE GENOMIC DNA]</scope>
    <source>
        <strain evidence="2 3">DSM 103371</strain>
    </source>
</reference>
<dbReference type="PANTHER" id="PTHR36513:SF1">
    <property type="entry name" value="TRANSMEMBRANE PROTEIN"/>
    <property type="match status" value="1"/>
</dbReference>
<feature type="chain" id="PRO_5016257301" evidence="1">
    <location>
        <begin position="23"/>
        <end position="357"/>
    </location>
</feature>
<dbReference type="KEGG" id="salo:EF888_21300"/>
<dbReference type="PANTHER" id="PTHR36513">
    <property type="entry name" value="ABC TRANSMEMBRANE TYPE-1 DOMAIN-CONTAINING PROTEIN"/>
    <property type="match status" value="1"/>
</dbReference>
<dbReference type="Gene3D" id="3.40.50.1820">
    <property type="entry name" value="alpha/beta hydrolase"/>
    <property type="match status" value="1"/>
</dbReference>
<dbReference type="InterPro" id="IPR014586">
    <property type="entry name" value="UCP033909"/>
</dbReference>
<dbReference type="InterPro" id="IPR029058">
    <property type="entry name" value="AB_hydrolase_fold"/>
</dbReference>
<dbReference type="RefSeq" id="WP_109759216.1">
    <property type="nucleotide sequence ID" value="NZ_QGGV01000004.1"/>
</dbReference>
<dbReference type="EMBL" id="QGGV01000004">
    <property type="protein sequence ID" value="PWK56529.1"/>
    <property type="molecule type" value="Genomic_DNA"/>
</dbReference>
<sequence length="357" mass="39108">MRLLPLFFVLILAACVPRLPVASVPQGTPEGTATMVYVATNRSDIESRPARGRGETTRHFRYQVRIPEAHTPGELAMPTNAPDPARHFMALKAEEFRGEEQFAAAIAQDLARMKVDDRTITLFIHGFNTTYAESVMRMAQLNHDLDLPGVSVEFAWPSANSPLGYAYDRDSTLYSRDALERLLRSLPVTNKRLVVVAHSLGAHLTMETLRQIEIADPGWGARTLGGVVLVSPDIDVEVFRQQVARISPLPQPFVIFVSNRDAALGLSALISGESGRLGSITDASALADLDIILLDISAFGTGHFTFGDSPALIPILRRMANLDSSFRDEDRRRTGLIPGTVVTIRNVTEVILSPLSQ</sequence>
<dbReference type="PROSITE" id="PS51257">
    <property type="entry name" value="PROKAR_LIPOPROTEIN"/>
    <property type="match status" value="1"/>
</dbReference>
<feature type="signal peptide" evidence="1">
    <location>
        <begin position="1"/>
        <end position="22"/>
    </location>
</feature>
<keyword evidence="3" id="KW-1185">Reference proteome</keyword>
<evidence type="ECO:0000313" key="2">
    <source>
        <dbReference type="EMBL" id="PWK56529.1"/>
    </source>
</evidence>
<gene>
    <name evidence="2" type="ORF">C8D95_104201</name>
</gene>
<dbReference type="SUPFAM" id="SSF53474">
    <property type="entry name" value="alpha/beta-Hydrolases"/>
    <property type="match status" value="1"/>
</dbReference>
<organism evidence="2 3">
    <name type="scientific">Silicimonas algicola</name>
    <dbReference type="NCBI Taxonomy" id="1826607"/>
    <lineage>
        <taxon>Bacteria</taxon>
        <taxon>Pseudomonadati</taxon>
        <taxon>Pseudomonadota</taxon>
        <taxon>Alphaproteobacteria</taxon>
        <taxon>Rhodobacterales</taxon>
        <taxon>Paracoccaceae</taxon>
    </lineage>
</organism>
<dbReference type="Pfam" id="PF05990">
    <property type="entry name" value="DUF900"/>
    <property type="match status" value="1"/>
</dbReference>
<dbReference type="OrthoDB" id="9797755at2"/>
<comment type="caution">
    <text evidence="2">The sequence shown here is derived from an EMBL/GenBank/DDBJ whole genome shotgun (WGS) entry which is preliminary data.</text>
</comment>
<protein>
    <submittedName>
        <fullName evidence="2">Esterase/lipase superfamily enzyme</fullName>
    </submittedName>
</protein>
<evidence type="ECO:0000313" key="3">
    <source>
        <dbReference type="Proteomes" id="UP000245390"/>
    </source>
</evidence>
<dbReference type="InterPro" id="IPR010297">
    <property type="entry name" value="DUF900_hydrolase"/>
</dbReference>
<dbReference type="Proteomes" id="UP000245390">
    <property type="component" value="Unassembled WGS sequence"/>
</dbReference>
<name>A0A316G6E5_9RHOB</name>
<keyword evidence="1" id="KW-0732">Signal</keyword>
<evidence type="ECO:0000256" key="1">
    <source>
        <dbReference type="SAM" id="SignalP"/>
    </source>
</evidence>
<proteinExistence type="predicted"/>
<dbReference type="PIRSF" id="PIRSF033909">
    <property type="entry name" value="UCP033909"/>
    <property type="match status" value="1"/>
</dbReference>
<accession>A0A316G6E5</accession>